<evidence type="ECO:0000313" key="2">
    <source>
        <dbReference type="Proteomes" id="UP000013111"/>
    </source>
</evidence>
<accession>A0A831EJZ4</accession>
<protein>
    <submittedName>
        <fullName evidence="1">Uncharacterized protein</fullName>
    </submittedName>
</protein>
<sequence length="83" mass="9617">MNNMNYGHQIARTLFPWQGIIFDAVHSLTDVDALSGEDRKGIRLCNLLFMCQIWQLRMGKYSAFGDHFSDHLKLTSSVEQERI</sequence>
<comment type="caution">
    <text evidence="1">The sequence shown here is derived from an EMBL/GenBank/DDBJ whole genome shotgun (WGS) entry which is preliminary data.</text>
</comment>
<reference evidence="1 2" key="1">
    <citation type="submission" date="2012-11" db="EMBL/GenBank/DDBJ databases">
        <authorList>
            <person name="Linke B."/>
        </authorList>
    </citation>
    <scope>NUCLEOTIDE SEQUENCE [LARGE SCALE GENOMIC DNA]</scope>
    <source>
        <strain evidence="2">CFBP 1232</strain>
    </source>
</reference>
<evidence type="ECO:0000313" key="1">
    <source>
        <dbReference type="EMBL" id="CCO93884.1"/>
    </source>
</evidence>
<dbReference type="EMBL" id="CAPB01000020">
    <property type="protein sequence ID" value="CCO93884.1"/>
    <property type="molecule type" value="Genomic_DNA"/>
</dbReference>
<gene>
    <name evidence="1" type="ORF">BN437_1954</name>
</gene>
<reference evidence="1 2" key="2">
    <citation type="submission" date="2013-04" db="EMBL/GenBank/DDBJ databases">
        <title>Comparative genomics of 12 strains of Erwinia amylovora identifies a pan-genome with a large conserved core and provides insights into host specificity.</title>
        <authorList>
            <person name="Mann R.A."/>
            <person name="Smits T.H.M."/>
            <person name="Buehlmann A."/>
            <person name="Blom J."/>
            <person name="Goesmann A."/>
            <person name="Frey J.E."/>
            <person name="Plummer K.M."/>
            <person name="Beer S.V."/>
            <person name="Luck J."/>
            <person name="Duffy B."/>
            <person name="Rodoni B."/>
        </authorList>
    </citation>
    <scope>NUCLEOTIDE SEQUENCE [LARGE SCALE GENOMIC DNA]</scope>
    <source>
        <strain evidence="2">CFBP 1232</strain>
    </source>
</reference>
<name>A0A831EJZ4_ERWAM</name>
<proteinExistence type="predicted"/>
<organism evidence="1 2">
    <name type="scientific">Erwinia amylovora NBRC 12687 = CFBP 1232</name>
    <dbReference type="NCBI Taxonomy" id="1219359"/>
    <lineage>
        <taxon>Bacteria</taxon>
        <taxon>Pseudomonadati</taxon>
        <taxon>Pseudomonadota</taxon>
        <taxon>Gammaproteobacteria</taxon>
        <taxon>Enterobacterales</taxon>
        <taxon>Erwiniaceae</taxon>
        <taxon>Erwinia</taxon>
    </lineage>
</organism>
<dbReference type="AlphaFoldDB" id="A0A831EJZ4"/>
<dbReference type="Proteomes" id="UP000013111">
    <property type="component" value="Unassembled WGS sequence"/>
</dbReference>